<sequence>PKWVQAIKEEMKALEKNQTWTLETIPRGKKTIRYRWVFTIKYNTDGSIERYKARLVAKRYTQTYGIDYEETFAPIA</sequence>
<dbReference type="InterPro" id="IPR013103">
    <property type="entry name" value="RVT_2"/>
</dbReference>
<evidence type="ECO:0000259" key="1">
    <source>
        <dbReference type="Pfam" id="PF07727"/>
    </source>
</evidence>
<proteinExistence type="predicted"/>
<evidence type="ECO:0000313" key="3">
    <source>
        <dbReference type="Proteomes" id="UP000327085"/>
    </source>
</evidence>
<dbReference type="InParanoid" id="A0A5E4GPN0"/>
<feature type="non-terminal residue" evidence="2">
    <location>
        <position position="1"/>
    </location>
</feature>
<dbReference type="Gramene" id="VVA41670">
    <property type="protein sequence ID" value="VVA41670"/>
    <property type="gene ID" value="Prudul26B030054"/>
</dbReference>
<feature type="non-terminal residue" evidence="2">
    <location>
        <position position="76"/>
    </location>
</feature>
<evidence type="ECO:0000313" key="2">
    <source>
        <dbReference type="EMBL" id="VVA41670.1"/>
    </source>
</evidence>
<dbReference type="Pfam" id="PF07727">
    <property type="entry name" value="RVT_2"/>
    <property type="match status" value="1"/>
</dbReference>
<feature type="domain" description="Reverse transcriptase Ty1/copia-type" evidence="1">
    <location>
        <begin position="17"/>
        <end position="76"/>
    </location>
</feature>
<protein>
    <submittedName>
        <fullName evidence="2">PREDICTED: Retrovirus-related Pol poly from transposon</fullName>
    </submittedName>
</protein>
<name>A0A5E4GPN0_PRUDU</name>
<dbReference type="EMBL" id="CABIKO010001427">
    <property type="protein sequence ID" value="VVA41670.1"/>
    <property type="molecule type" value="Genomic_DNA"/>
</dbReference>
<dbReference type="AlphaFoldDB" id="A0A5E4GPN0"/>
<dbReference type="Proteomes" id="UP000327085">
    <property type="component" value="Unassembled WGS sequence"/>
</dbReference>
<organism evidence="2 3">
    <name type="scientific">Prunus dulcis</name>
    <name type="common">Almond</name>
    <name type="synonym">Amygdalus dulcis</name>
    <dbReference type="NCBI Taxonomy" id="3755"/>
    <lineage>
        <taxon>Eukaryota</taxon>
        <taxon>Viridiplantae</taxon>
        <taxon>Streptophyta</taxon>
        <taxon>Embryophyta</taxon>
        <taxon>Tracheophyta</taxon>
        <taxon>Spermatophyta</taxon>
        <taxon>Magnoliopsida</taxon>
        <taxon>eudicotyledons</taxon>
        <taxon>Gunneridae</taxon>
        <taxon>Pentapetalae</taxon>
        <taxon>rosids</taxon>
        <taxon>fabids</taxon>
        <taxon>Rosales</taxon>
        <taxon>Rosaceae</taxon>
        <taxon>Amygdaloideae</taxon>
        <taxon>Amygdaleae</taxon>
        <taxon>Prunus</taxon>
    </lineage>
</organism>
<gene>
    <name evidence="2" type="ORF">ALMOND_2B030054</name>
</gene>
<reference evidence="3" key="1">
    <citation type="journal article" date="2020" name="Plant J.">
        <title>Transposons played a major role in the diversification between the closely related almond and peach genomes: results from the almond genome sequence.</title>
        <authorList>
            <person name="Alioto T."/>
            <person name="Alexiou K.G."/>
            <person name="Bardil A."/>
            <person name="Barteri F."/>
            <person name="Castanera R."/>
            <person name="Cruz F."/>
            <person name="Dhingra A."/>
            <person name="Duval H."/>
            <person name="Fernandez I Marti A."/>
            <person name="Frias L."/>
            <person name="Galan B."/>
            <person name="Garcia J.L."/>
            <person name="Howad W."/>
            <person name="Gomez-Garrido J."/>
            <person name="Gut M."/>
            <person name="Julca I."/>
            <person name="Morata J."/>
            <person name="Puigdomenech P."/>
            <person name="Ribeca P."/>
            <person name="Rubio Cabetas M.J."/>
            <person name="Vlasova A."/>
            <person name="Wirthensohn M."/>
            <person name="Garcia-Mas J."/>
            <person name="Gabaldon T."/>
            <person name="Casacuberta J.M."/>
            <person name="Arus P."/>
        </authorList>
    </citation>
    <scope>NUCLEOTIDE SEQUENCE [LARGE SCALE GENOMIC DNA]</scope>
    <source>
        <strain evidence="3">cv. Texas</strain>
    </source>
</reference>
<accession>A0A5E4GPN0</accession>